<organism evidence="2 3">
    <name type="scientific">Pseudodesulfovibrio aespoeensis (strain ATCC 700646 / DSM 10631 / Aspo-2)</name>
    <name type="common">Desulfovibrio aespoeensis</name>
    <dbReference type="NCBI Taxonomy" id="643562"/>
    <lineage>
        <taxon>Bacteria</taxon>
        <taxon>Pseudomonadati</taxon>
        <taxon>Thermodesulfobacteriota</taxon>
        <taxon>Desulfovibrionia</taxon>
        <taxon>Desulfovibrionales</taxon>
        <taxon>Desulfovibrionaceae</taxon>
    </lineage>
</organism>
<name>E6VTW2_PSEA9</name>
<feature type="transmembrane region" description="Helical" evidence="1">
    <location>
        <begin position="368"/>
        <end position="386"/>
    </location>
</feature>
<dbReference type="STRING" id="643562.Daes_0025"/>
<dbReference type="Proteomes" id="UP000002191">
    <property type="component" value="Chromosome"/>
</dbReference>
<evidence type="ECO:0000256" key="1">
    <source>
        <dbReference type="SAM" id="Phobius"/>
    </source>
</evidence>
<sequence precursor="true">MPETTVSTRFLTCRKLLVTAGVLCLFLSLAPAWAKGPEGRLSVVLLHGVDRDDARTRAMAQGLAEALSWRGDIVSIVLGSQARGDEHFHARFEALRPAWGHAAPTVVIADGEASFAFVRKYRDDLFAYAPVLYCGMDTPDPEYLRQCGDCTGLPETPDVAAAVDLLFRLRPDTRLVVGIMDGSPGSLALSLATERAVAQAVSAGQKHVQVVFPGHEPGDEAGLTLRSLRGVASSIPANGAALFLGFANDAQGRAVDQDEAVRILAGRSSGPVFALSDRWMEPGTSQGIAAAVSVPGRDLGAALGGLVLRIAAGEPAREMLPERLSARAVLDLTVLARFGVPADRLPADALTLNPVLAPDDPAGATPTGTLALAAVLGALAWAWLLLRRRAARKDTWPGPRP</sequence>
<evidence type="ECO:0000313" key="2">
    <source>
        <dbReference type="EMBL" id="ADU61054.1"/>
    </source>
</evidence>
<protein>
    <submittedName>
        <fullName evidence="2">Uncharacterized protein</fullName>
    </submittedName>
</protein>
<dbReference type="HOGENOM" id="CLU_733053_0_0_7"/>
<evidence type="ECO:0000313" key="3">
    <source>
        <dbReference type="Proteomes" id="UP000002191"/>
    </source>
</evidence>
<proteinExistence type="predicted"/>
<gene>
    <name evidence="2" type="ordered locus">Daes_0025</name>
</gene>
<accession>E6VTW2</accession>
<reference evidence="2 3" key="2">
    <citation type="journal article" date="2014" name="Genome Announc.">
        <title>Complete Genome Sequence of the Subsurface, Mesophilic Sulfate-Reducing Bacterium Desulfovibrio aespoeensis Aspo-2.</title>
        <authorList>
            <person name="Pedersen K."/>
            <person name="Bengtsson A."/>
            <person name="Edlund J."/>
            <person name="Rabe L."/>
            <person name="Hazen T."/>
            <person name="Chakraborty R."/>
            <person name="Goodwin L."/>
            <person name="Shapiro N."/>
        </authorList>
    </citation>
    <scope>NUCLEOTIDE SEQUENCE [LARGE SCALE GENOMIC DNA]</scope>
    <source>
        <strain evidence="3">ATCC 700646 / DSM 10631 / Aspo-2</strain>
    </source>
</reference>
<dbReference type="AlphaFoldDB" id="E6VTW2"/>
<dbReference type="KEGG" id="das:Daes_0025"/>
<keyword evidence="1" id="KW-1133">Transmembrane helix</keyword>
<keyword evidence="1" id="KW-0812">Transmembrane</keyword>
<reference evidence="3" key="1">
    <citation type="submission" date="2010-12" db="EMBL/GenBank/DDBJ databases">
        <title>Complete sequence of Desulfovibrio aespoeensis Aspo-2.</title>
        <authorList>
            <consortium name="US DOE Joint Genome Institute"/>
            <person name="Lucas S."/>
            <person name="Copeland A."/>
            <person name="Lapidus A."/>
            <person name="Cheng J.-F."/>
            <person name="Goodwin L."/>
            <person name="Pitluck S."/>
            <person name="Chertkov O."/>
            <person name="Misra M."/>
            <person name="Detter J.C."/>
            <person name="Han C."/>
            <person name="Tapia R."/>
            <person name="Land M."/>
            <person name="Hauser L."/>
            <person name="Kyrpides N."/>
            <person name="Ivanova N."/>
            <person name="Ovchinnikova G."/>
            <person name="Pedersen K."/>
            <person name="Jagevall S."/>
            <person name="Hazen T."/>
            <person name="Woyke T."/>
        </authorList>
    </citation>
    <scope>NUCLEOTIDE SEQUENCE [LARGE SCALE GENOMIC DNA]</scope>
    <source>
        <strain evidence="3">ATCC 700646 / DSM 10631 / Aspo-2</strain>
    </source>
</reference>
<dbReference type="eggNOG" id="COG2984">
    <property type="taxonomic scope" value="Bacteria"/>
</dbReference>
<dbReference type="EMBL" id="CP002431">
    <property type="protein sequence ID" value="ADU61054.1"/>
    <property type="molecule type" value="Genomic_DNA"/>
</dbReference>
<keyword evidence="3" id="KW-1185">Reference proteome</keyword>
<keyword evidence="1" id="KW-0472">Membrane</keyword>